<evidence type="ECO:0000313" key="2">
    <source>
        <dbReference type="Proteomes" id="UP001060215"/>
    </source>
</evidence>
<name>A0ACC0IPA5_9ERIC</name>
<dbReference type="Proteomes" id="UP001060215">
    <property type="component" value="Chromosome 3"/>
</dbReference>
<sequence>MPPINGSFVYTVTCSTRGDHGPASNDVGMIGRCVLGFNHLYPKPVYRNLKDCNISSIGQLSYNSPSWCHAPFDPKDILS</sequence>
<reference evidence="1 2" key="1">
    <citation type="journal article" date="2022" name="Plant J.">
        <title>Chromosome-level genome of Camellia lanceoleosa provides a valuable resource for understanding genome evolution and self-incompatibility.</title>
        <authorList>
            <person name="Gong W."/>
            <person name="Xiao S."/>
            <person name="Wang L."/>
            <person name="Liao Z."/>
            <person name="Chang Y."/>
            <person name="Mo W."/>
            <person name="Hu G."/>
            <person name="Li W."/>
            <person name="Zhao G."/>
            <person name="Zhu H."/>
            <person name="Hu X."/>
            <person name="Ji K."/>
            <person name="Xiang X."/>
            <person name="Song Q."/>
            <person name="Yuan D."/>
            <person name="Jin S."/>
            <person name="Zhang L."/>
        </authorList>
    </citation>
    <scope>NUCLEOTIDE SEQUENCE [LARGE SCALE GENOMIC DNA]</scope>
    <source>
        <strain evidence="1">SQ_2022a</strain>
    </source>
</reference>
<protein>
    <submittedName>
        <fullName evidence="1">Uncharacterized protein</fullName>
    </submittedName>
</protein>
<organism evidence="1 2">
    <name type="scientific">Camellia lanceoleosa</name>
    <dbReference type="NCBI Taxonomy" id="1840588"/>
    <lineage>
        <taxon>Eukaryota</taxon>
        <taxon>Viridiplantae</taxon>
        <taxon>Streptophyta</taxon>
        <taxon>Embryophyta</taxon>
        <taxon>Tracheophyta</taxon>
        <taxon>Spermatophyta</taxon>
        <taxon>Magnoliopsida</taxon>
        <taxon>eudicotyledons</taxon>
        <taxon>Gunneridae</taxon>
        <taxon>Pentapetalae</taxon>
        <taxon>asterids</taxon>
        <taxon>Ericales</taxon>
        <taxon>Theaceae</taxon>
        <taxon>Camellia</taxon>
    </lineage>
</organism>
<accession>A0ACC0IPA5</accession>
<proteinExistence type="predicted"/>
<comment type="caution">
    <text evidence="1">The sequence shown here is derived from an EMBL/GenBank/DDBJ whole genome shotgun (WGS) entry which is preliminary data.</text>
</comment>
<dbReference type="EMBL" id="CM045760">
    <property type="protein sequence ID" value="KAI8027188.1"/>
    <property type="molecule type" value="Genomic_DNA"/>
</dbReference>
<gene>
    <name evidence="1" type="ORF">LOK49_LG02G00649</name>
</gene>
<evidence type="ECO:0000313" key="1">
    <source>
        <dbReference type="EMBL" id="KAI8027188.1"/>
    </source>
</evidence>
<keyword evidence="2" id="KW-1185">Reference proteome</keyword>